<name>A0A9P0KXD0_ACAOB</name>
<keyword evidence="2" id="KW-1185">Reference proteome</keyword>
<gene>
    <name evidence="1" type="ORF">ACAOBT_LOCUS14285</name>
</gene>
<sequence>MIYVFSFNEKYCIDKYTVSFIIPKSIKIQKFQWQKIKSLYFGYFCSFNSTEFQLNRSAFQSDIVVIAIIQFL</sequence>
<protein>
    <submittedName>
        <fullName evidence="1">Uncharacterized protein</fullName>
    </submittedName>
</protein>
<organism evidence="1 2">
    <name type="scientific">Acanthoscelides obtectus</name>
    <name type="common">Bean weevil</name>
    <name type="synonym">Bruchus obtectus</name>
    <dbReference type="NCBI Taxonomy" id="200917"/>
    <lineage>
        <taxon>Eukaryota</taxon>
        <taxon>Metazoa</taxon>
        <taxon>Ecdysozoa</taxon>
        <taxon>Arthropoda</taxon>
        <taxon>Hexapoda</taxon>
        <taxon>Insecta</taxon>
        <taxon>Pterygota</taxon>
        <taxon>Neoptera</taxon>
        <taxon>Endopterygota</taxon>
        <taxon>Coleoptera</taxon>
        <taxon>Polyphaga</taxon>
        <taxon>Cucujiformia</taxon>
        <taxon>Chrysomeloidea</taxon>
        <taxon>Chrysomelidae</taxon>
        <taxon>Bruchinae</taxon>
        <taxon>Bruchini</taxon>
        <taxon>Acanthoscelides</taxon>
    </lineage>
</organism>
<accession>A0A9P0KXD0</accession>
<comment type="caution">
    <text evidence="1">The sequence shown here is derived from an EMBL/GenBank/DDBJ whole genome shotgun (WGS) entry which is preliminary data.</text>
</comment>
<dbReference type="EMBL" id="CAKOFQ010006904">
    <property type="protein sequence ID" value="CAH1981037.1"/>
    <property type="molecule type" value="Genomic_DNA"/>
</dbReference>
<proteinExistence type="predicted"/>
<reference evidence="1" key="1">
    <citation type="submission" date="2022-03" db="EMBL/GenBank/DDBJ databases">
        <authorList>
            <person name="Sayadi A."/>
        </authorList>
    </citation>
    <scope>NUCLEOTIDE SEQUENCE</scope>
</reference>
<dbReference type="AlphaFoldDB" id="A0A9P0KXD0"/>
<evidence type="ECO:0000313" key="1">
    <source>
        <dbReference type="EMBL" id="CAH1981037.1"/>
    </source>
</evidence>
<dbReference type="Proteomes" id="UP001152888">
    <property type="component" value="Unassembled WGS sequence"/>
</dbReference>
<evidence type="ECO:0000313" key="2">
    <source>
        <dbReference type="Proteomes" id="UP001152888"/>
    </source>
</evidence>